<dbReference type="InterPro" id="IPR001849">
    <property type="entry name" value="PH_domain"/>
</dbReference>
<keyword evidence="4" id="KW-0963">Cytoplasm</keyword>
<dbReference type="GO" id="GO:0005886">
    <property type="term" value="C:plasma membrane"/>
    <property type="evidence" value="ECO:0000318"/>
    <property type="project" value="GO_Central"/>
</dbReference>
<keyword evidence="5" id="KW-0597">Phosphoprotein</keyword>
<reference evidence="10" key="2">
    <citation type="submission" date="2021-01" db="UniProtKB">
        <authorList>
            <consortium name="EnsemblMetazoa"/>
        </authorList>
    </citation>
    <scope>IDENTIFICATION</scope>
</reference>
<dbReference type="OMA" id="ASDRCDK"/>
<dbReference type="EnsemblMetazoa" id="XM_780264">
    <property type="protein sequence ID" value="XP_785357"/>
    <property type="gene ID" value="LOC580191"/>
</dbReference>
<dbReference type="PROSITE" id="PS50002">
    <property type="entry name" value="SH3"/>
    <property type="match status" value="1"/>
</dbReference>
<dbReference type="Gene3D" id="2.30.29.30">
    <property type="entry name" value="Pleckstrin-homology domain (PH domain)/Phosphotyrosine-binding domain (PTB)"/>
    <property type="match status" value="1"/>
</dbReference>
<name>A0A7M7TGF9_STRPU</name>
<evidence type="ECO:0000313" key="10">
    <source>
        <dbReference type="EnsemblMetazoa" id="XP_785357"/>
    </source>
</evidence>
<dbReference type="InterPro" id="IPR001452">
    <property type="entry name" value="SH3_domain"/>
</dbReference>
<evidence type="ECO:0000256" key="5">
    <source>
        <dbReference type="ARBA" id="ARBA00022553"/>
    </source>
</evidence>
<sequence>MADTRDFLLEEIKHLLKEVHDFLSITLKKEKLKKDVGSRRDDLSQQITSVIGKVDKILPTEQEEYADVEIEQSHNAPPVEEDDELYEDTSIPDSPNKNIMSQGSNHETPEEPELPQASEKDENGEPYSDMKIGPIAVTDLNKPLKEGFLEKRRKEGQIGISLWQRRYCVIKENVFYYFKSSTDKQQKNVIVLNGYEARPNSDFDKKHKKRDYIFEVVCPAKRSYQFIASSSEEMKGWIDAIALASTVIPAVESSTKSIPEAVARTPTTEKPPSPIPEDFDETYDDVDTYQKTKMQKTPEAPPPGDQGELYDDTGLEIIDTDEVYEDVSSGTKEPEGAPRPPPPRHGALPEVPHTPSQPSIQLPAIPTSQRPKPDLPRRVSDEKPAPPRRTSEEKTPVKTESLPPPPTVPPPPIPTSPPKPEPWEEDYENIYMGMWDCFPNEDNELEFQRGDLVHIISKEFDSFNWWVGEKNSKIGLVPKAYLMMAYCL</sequence>
<feature type="compositionally biased region" description="Acidic residues" evidence="7">
    <location>
        <begin position="61"/>
        <end position="70"/>
    </location>
</feature>
<keyword evidence="11" id="KW-1185">Reference proteome</keyword>
<evidence type="ECO:0000256" key="3">
    <source>
        <dbReference type="ARBA" id="ARBA00022443"/>
    </source>
</evidence>
<dbReference type="PANTHER" id="PTHR15129:SF0">
    <property type="entry name" value="SH3 DOMAIN-CONTAINING PROTEIN"/>
    <property type="match status" value="1"/>
</dbReference>
<dbReference type="SMART" id="SM00233">
    <property type="entry name" value="PH"/>
    <property type="match status" value="1"/>
</dbReference>
<dbReference type="InterPro" id="IPR036028">
    <property type="entry name" value="SH3-like_dom_sf"/>
</dbReference>
<dbReference type="RefSeq" id="XP_785357.4">
    <property type="nucleotide sequence ID" value="XM_780264.5"/>
</dbReference>
<feature type="compositionally biased region" description="Basic and acidic residues" evidence="7">
    <location>
        <begin position="371"/>
        <end position="397"/>
    </location>
</feature>
<dbReference type="Pfam" id="PF00169">
    <property type="entry name" value="PH"/>
    <property type="match status" value="1"/>
</dbReference>
<dbReference type="OrthoDB" id="243840at2759"/>
<dbReference type="InParanoid" id="A0A7M7TGF9"/>
<feature type="compositionally biased region" description="Pro residues" evidence="7">
    <location>
        <begin position="402"/>
        <end position="420"/>
    </location>
</feature>
<dbReference type="KEGG" id="spu:580191"/>
<evidence type="ECO:0000256" key="2">
    <source>
        <dbReference type="ARBA" id="ARBA00005864"/>
    </source>
</evidence>
<dbReference type="FunCoup" id="A0A7M7TGF9">
    <property type="interactions" value="667"/>
</dbReference>
<feature type="region of interest" description="Disordered" evidence="7">
    <location>
        <begin position="325"/>
        <end position="425"/>
    </location>
</feature>
<dbReference type="AlphaFoldDB" id="A0A7M7TGF9"/>
<evidence type="ECO:0000256" key="1">
    <source>
        <dbReference type="ARBA" id="ARBA00004496"/>
    </source>
</evidence>
<comment type="subcellular location">
    <subcellularLocation>
        <location evidence="1">Cytoplasm</location>
    </subcellularLocation>
</comment>
<proteinExistence type="inferred from homology"/>
<keyword evidence="3 6" id="KW-0728">SH3 domain</keyword>
<organism evidence="10 11">
    <name type="scientific">Strongylocentrotus purpuratus</name>
    <name type="common">Purple sea urchin</name>
    <dbReference type="NCBI Taxonomy" id="7668"/>
    <lineage>
        <taxon>Eukaryota</taxon>
        <taxon>Metazoa</taxon>
        <taxon>Echinodermata</taxon>
        <taxon>Eleutherozoa</taxon>
        <taxon>Echinozoa</taxon>
        <taxon>Echinoidea</taxon>
        <taxon>Euechinoidea</taxon>
        <taxon>Echinacea</taxon>
        <taxon>Camarodonta</taxon>
        <taxon>Echinidea</taxon>
        <taxon>Strongylocentrotidae</taxon>
        <taxon>Strongylocentrotus</taxon>
    </lineage>
</organism>
<evidence type="ECO:0000259" key="8">
    <source>
        <dbReference type="PROSITE" id="PS50002"/>
    </source>
</evidence>
<feature type="compositionally biased region" description="Polar residues" evidence="7">
    <location>
        <begin position="91"/>
        <end position="106"/>
    </location>
</feature>
<comment type="similarity">
    <text evidence="2">Belongs to the SKAP family.</text>
</comment>
<evidence type="ECO:0000256" key="4">
    <source>
        <dbReference type="ARBA" id="ARBA00022490"/>
    </source>
</evidence>
<feature type="region of interest" description="Disordered" evidence="7">
    <location>
        <begin position="54"/>
        <end position="133"/>
    </location>
</feature>
<dbReference type="SUPFAM" id="SSF50044">
    <property type="entry name" value="SH3-domain"/>
    <property type="match status" value="1"/>
</dbReference>
<evidence type="ECO:0000259" key="9">
    <source>
        <dbReference type="PROSITE" id="PS50003"/>
    </source>
</evidence>
<evidence type="ECO:0000313" key="11">
    <source>
        <dbReference type="Proteomes" id="UP000007110"/>
    </source>
</evidence>
<dbReference type="FunFam" id="2.30.29.30:FF:000734">
    <property type="entry name" value="Predicted protein"/>
    <property type="match status" value="1"/>
</dbReference>
<dbReference type="Pfam" id="PF00018">
    <property type="entry name" value="SH3_1"/>
    <property type="match status" value="1"/>
</dbReference>
<dbReference type="CDD" id="cd11866">
    <property type="entry name" value="SH3_SKAP1-like"/>
    <property type="match status" value="1"/>
</dbReference>
<dbReference type="InterPro" id="IPR037781">
    <property type="entry name" value="SKAP_fam"/>
</dbReference>
<dbReference type="Gene3D" id="2.30.30.40">
    <property type="entry name" value="SH3 Domains"/>
    <property type="match status" value="1"/>
</dbReference>
<evidence type="ECO:0000256" key="6">
    <source>
        <dbReference type="PROSITE-ProRule" id="PRU00192"/>
    </source>
</evidence>
<evidence type="ECO:0008006" key="12">
    <source>
        <dbReference type="Google" id="ProtNLM"/>
    </source>
</evidence>
<dbReference type="PANTHER" id="PTHR15129">
    <property type="entry name" value="SRC-ASSOCIATED ADAPTOR PROTEIN"/>
    <property type="match status" value="1"/>
</dbReference>
<accession>A0A7M7TGF9</accession>
<dbReference type="Proteomes" id="UP000007110">
    <property type="component" value="Unassembled WGS sequence"/>
</dbReference>
<dbReference type="SUPFAM" id="SSF50729">
    <property type="entry name" value="PH domain-like"/>
    <property type="match status" value="1"/>
</dbReference>
<feature type="compositionally biased region" description="Polar residues" evidence="7">
    <location>
        <begin position="354"/>
        <end position="370"/>
    </location>
</feature>
<feature type="domain" description="SH3" evidence="8">
    <location>
        <begin position="426"/>
        <end position="487"/>
    </location>
</feature>
<dbReference type="InterPro" id="IPR011993">
    <property type="entry name" value="PH-like_dom_sf"/>
</dbReference>
<dbReference type="GeneID" id="580191"/>
<feature type="domain" description="PH" evidence="9">
    <location>
        <begin position="142"/>
        <end position="246"/>
    </location>
</feature>
<dbReference type="CDD" id="cd13266">
    <property type="entry name" value="PH_Skap_family"/>
    <property type="match status" value="1"/>
</dbReference>
<evidence type="ECO:0000256" key="7">
    <source>
        <dbReference type="SAM" id="MobiDB-lite"/>
    </source>
</evidence>
<feature type="region of interest" description="Disordered" evidence="7">
    <location>
        <begin position="259"/>
        <end position="282"/>
    </location>
</feature>
<dbReference type="PROSITE" id="PS50003">
    <property type="entry name" value="PH_DOMAIN"/>
    <property type="match status" value="1"/>
</dbReference>
<protein>
    <recommendedName>
        <fullName evidence="12">Src kinase-associated phosphoprotein 2</fullName>
    </recommendedName>
</protein>
<dbReference type="GO" id="GO:0005737">
    <property type="term" value="C:cytoplasm"/>
    <property type="evidence" value="ECO:0000318"/>
    <property type="project" value="GO_Central"/>
</dbReference>
<reference evidence="11" key="1">
    <citation type="submission" date="2015-02" db="EMBL/GenBank/DDBJ databases">
        <title>Genome sequencing for Strongylocentrotus purpuratus.</title>
        <authorList>
            <person name="Murali S."/>
            <person name="Liu Y."/>
            <person name="Vee V."/>
            <person name="English A."/>
            <person name="Wang M."/>
            <person name="Skinner E."/>
            <person name="Han Y."/>
            <person name="Muzny D.M."/>
            <person name="Worley K.C."/>
            <person name="Gibbs R.A."/>
        </authorList>
    </citation>
    <scope>NUCLEOTIDE SEQUENCE</scope>
</reference>
<dbReference type="SMART" id="SM00326">
    <property type="entry name" value="SH3"/>
    <property type="match status" value="1"/>
</dbReference>